<evidence type="ECO:0000256" key="1">
    <source>
        <dbReference type="SAM" id="Coils"/>
    </source>
</evidence>
<protein>
    <submittedName>
        <fullName evidence="2">Uncharacterized protein</fullName>
    </submittedName>
</protein>
<accession>A0A8S0VP79</accession>
<name>A0A8S0VP79_OLEEU</name>
<gene>
    <name evidence="2" type="ORF">OLEA9_A098872</name>
</gene>
<dbReference type="EMBL" id="CACTIH010010810">
    <property type="protein sequence ID" value="CAA3033540.1"/>
    <property type="molecule type" value="Genomic_DNA"/>
</dbReference>
<proteinExistence type="predicted"/>
<keyword evidence="3" id="KW-1185">Reference proteome</keyword>
<feature type="coiled-coil region" evidence="1">
    <location>
        <begin position="93"/>
        <end position="120"/>
    </location>
</feature>
<organism evidence="2 3">
    <name type="scientific">Olea europaea subsp. europaea</name>
    <dbReference type="NCBI Taxonomy" id="158383"/>
    <lineage>
        <taxon>Eukaryota</taxon>
        <taxon>Viridiplantae</taxon>
        <taxon>Streptophyta</taxon>
        <taxon>Embryophyta</taxon>
        <taxon>Tracheophyta</taxon>
        <taxon>Spermatophyta</taxon>
        <taxon>Magnoliopsida</taxon>
        <taxon>eudicotyledons</taxon>
        <taxon>Gunneridae</taxon>
        <taxon>Pentapetalae</taxon>
        <taxon>asterids</taxon>
        <taxon>lamiids</taxon>
        <taxon>Lamiales</taxon>
        <taxon>Oleaceae</taxon>
        <taxon>Oleeae</taxon>
        <taxon>Olea</taxon>
    </lineage>
</organism>
<comment type="caution">
    <text evidence="2">The sequence shown here is derived from an EMBL/GenBank/DDBJ whole genome shotgun (WGS) entry which is preliminary data.</text>
</comment>
<keyword evidence="1" id="KW-0175">Coiled coil</keyword>
<dbReference type="AlphaFoldDB" id="A0A8S0VP79"/>
<evidence type="ECO:0000313" key="3">
    <source>
        <dbReference type="Proteomes" id="UP000594638"/>
    </source>
</evidence>
<dbReference type="Proteomes" id="UP000594638">
    <property type="component" value="Unassembled WGS sequence"/>
</dbReference>
<reference evidence="2 3" key="1">
    <citation type="submission" date="2019-12" db="EMBL/GenBank/DDBJ databases">
        <authorList>
            <person name="Alioto T."/>
            <person name="Alioto T."/>
            <person name="Gomez Garrido J."/>
        </authorList>
    </citation>
    <scope>NUCLEOTIDE SEQUENCE [LARGE SCALE GENOMIC DNA]</scope>
</reference>
<evidence type="ECO:0000313" key="2">
    <source>
        <dbReference type="EMBL" id="CAA3033540.1"/>
    </source>
</evidence>
<sequence>MPRGIVNQSLAENCDIRKDKQVVEDEDMDCSQAAAETGALLLNKKAIAKGDVGAIQDALVMDVLDSIADRVMVRTGEELTVIALSRFENSTHLKRYMRRNQDIERTLEEAKQQSDLTMSDVHPDNELEELAIVTYEIEPETLASTKRRREVIGRRLFWE</sequence>
<dbReference type="Gramene" id="OE9A098872T1">
    <property type="protein sequence ID" value="OE9A098872C1"/>
    <property type="gene ID" value="OE9A098872"/>
</dbReference>